<dbReference type="NCBIfam" id="TIGR01891">
    <property type="entry name" value="amidohydrolases"/>
    <property type="match status" value="1"/>
</dbReference>
<proteinExistence type="predicted"/>
<dbReference type="SUPFAM" id="SSF55031">
    <property type="entry name" value="Bacterial exopeptidase dimerisation domain"/>
    <property type="match status" value="1"/>
</dbReference>
<dbReference type="GO" id="GO:0050118">
    <property type="term" value="F:N-acetyldiaminopimelate deacetylase activity"/>
    <property type="evidence" value="ECO:0007669"/>
    <property type="project" value="UniProtKB-ARBA"/>
</dbReference>
<gene>
    <name evidence="4" type="ORF">H171_0537</name>
</gene>
<dbReference type="Pfam" id="PF07687">
    <property type="entry name" value="M20_dimer"/>
    <property type="match status" value="1"/>
</dbReference>
<sequence length="393" mass="43240">MSDFTFYSQIAETFHWFHQNPELSFEEYETTGRIREFLEYYNIRILDLDLKTGLAAEIQGVNDGPVIALRCDIDALPVQEETELPYASAVTGKMHACGHDFHTTVMLYVAKELQELREHLHGTVKILFQPAEESSVGALEVIKTKVLDDVDGIYGLHTDITLPVGTVGIVSGSVTAAVDRFTVRLTGKGTHAAHPQDGVDPVLTASQIVTLAQSIVSRNIDPFSQGLLSITRVTAGNTWNVIPQTAELEGTVRTMGRYNRRLIEERFRTLVQHVALSQGAKAEIDWLAGPPATNNAPCFEPVAAAVAKEQGLKFKTSSPSLGGEDFAFYQEKIPGFFIRIGTGESYPNHHPKFQVNPNALKPAIDYFAALALKTLFAIKSGELIPLQEEESDD</sequence>
<keyword evidence="2" id="KW-0479">Metal-binding</keyword>
<feature type="binding site" evidence="2">
    <location>
        <position position="133"/>
    </location>
    <ligand>
        <name>Mn(2+)</name>
        <dbReference type="ChEBI" id="CHEBI:29035"/>
        <label>2</label>
    </ligand>
</feature>
<dbReference type="InterPro" id="IPR002933">
    <property type="entry name" value="Peptidase_M20"/>
</dbReference>
<comment type="caution">
    <text evidence="4">The sequence shown here is derived from an EMBL/GenBank/DDBJ whole genome shotgun (WGS) entry which is preliminary data.</text>
</comment>
<reference evidence="4 5" key="1">
    <citation type="submission" date="2017-11" db="EMBL/GenBank/DDBJ databases">
        <title>Understudied soil microbes with underappreciated capabilities: Untangling the Clostridium saccharolyticum group.</title>
        <authorList>
            <person name="Leschine S."/>
        </authorList>
    </citation>
    <scope>NUCLEOTIDE SEQUENCE [LARGE SCALE GENOMIC DNA]</scope>
    <source>
        <strain evidence="4 5">18A</strain>
    </source>
</reference>
<accession>A0A2M8Z0Z1</accession>
<dbReference type="Gene3D" id="3.30.70.360">
    <property type="match status" value="1"/>
</dbReference>
<feature type="binding site" evidence="2">
    <location>
        <position position="157"/>
    </location>
    <ligand>
        <name>Mn(2+)</name>
        <dbReference type="ChEBI" id="CHEBI:29035"/>
        <label>2</label>
    </ligand>
</feature>
<organism evidence="4 5">
    <name type="scientific">[Clostridium] celerecrescens 18A</name>
    <dbReference type="NCBI Taxonomy" id="1286362"/>
    <lineage>
        <taxon>Bacteria</taxon>
        <taxon>Bacillati</taxon>
        <taxon>Bacillota</taxon>
        <taxon>Clostridia</taxon>
        <taxon>Lachnospirales</taxon>
        <taxon>Lachnospiraceae</taxon>
        <taxon>Lacrimispora</taxon>
    </lineage>
</organism>
<evidence type="ECO:0000259" key="3">
    <source>
        <dbReference type="Pfam" id="PF07687"/>
    </source>
</evidence>
<dbReference type="RefSeq" id="WP_100303766.1">
    <property type="nucleotide sequence ID" value="NZ_PGET01000001.1"/>
</dbReference>
<dbReference type="PANTHER" id="PTHR11014:SF63">
    <property type="entry name" value="METALLOPEPTIDASE, PUTATIVE (AFU_ORTHOLOGUE AFUA_6G09600)-RELATED"/>
    <property type="match status" value="1"/>
</dbReference>
<evidence type="ECO:0000256" key="1">
    <source>
        <dbReference type="ARBA" id="ARBA00022801"/>
    </source>
</evidence>
<evidence type="ECO:0000313" key="4">
    <source>
        <dbReference type="EMBL" id="PJJ27087.1"/>
    </source>
</evidence>
<comment type="cofactor">
    <cofactor evidence="2">
        <name>Mn(2+)</name>
        <dbReference type="ChEBI" id="CHEBI:29035"/>
    </cofactor>
    <text evidence="2">The Mn(2+) ion enhances activity.</text>
</comment>
<dbReference type="EMBL" id="PGET01000001">
    <property type="protein sequence ID" value="PJJ27087.1"/>
    <property type="molecule type" value="Genomic_DNA"/>
</dbReference>
<dbReference type="AlphaFoldDB" id="A0A2M8Z0Z1"/>
<dbReference type="PANTHER" id="PTHR11014">
    <property type="entry name" value="PEPTIDASE M20 FAMILY MEMBER"/>
    <property type="match status" value="1"/>
</dbReference>
<dbReference type="FunFam" id="3.30.70.360:FF:000001">
    <property type="entry name" value="N-acetyldiaminopimelate deacetylase"/>
    <property type="match status" value="1"/>
</dbReference>
<feature type="domain" description="Peptidase M20 dimerisation" evidence="3">
    <location>
        <begin position="181"/>
        <end position="275"/>
    </location>
</feature>
<feature type="binding site" evidence="2">
    <location>
        <position position="349"/>
    </location>
    <ligand>
        <name>Mn(2+)</name>
        <dbReference type="ChEBI" id="CHEBI:29035"/>
        <label>2</label>
    </ligand>
</feature>
<dbReference type="InterPro" id="IPR017439">
    <property type="entry name" value="Amidohydrolase"/>
</dbReference>
<feature type="binding site" evidence="2">
    <location>
        <position position="97"/>
    </location>
    <ligand>
        <name>Mn(2+)</name>
        <dbReference type="ChEBI" id="CHEBI:29035"/>
        <label>2</label>
    </ligand>
</feature>
<dbReference type="Proteomes" id="UP000231092">
    <property type="component" value="Unassembled WGS sequence"/>
</dbReference>
<evidence type="ECO:0000256" key="2">
    <source>
        <dbReference type="PIRSR" id="PIRSR005962-1"/>
    </source>
</evidence>
<evidence type="ECO:0000313" key="5">
    <source>
        <dbReference type="Proteomes" id="UP000231092"/>
    </source>
</evidence>
<dbReference type="InterPro" id="IPR011650">
    <property type="entry name" value="Peptidase_M20_dimer"/>
</dbReference>
<name>A0A2M8Z0Z1_9FIRM</name>
<protein>
    <submittedName>
        <fullName evidence="4">Amidohydrolase</fullName>
    </submittedName>
</protein>
<dbReference type="OrthoDB" id="9776731at2"/>
<dbReference type="GO" id="GO:0019877">
    <property type="term" value="P:diaminopimelate biosynthetic process"/>
    <property type="evidence" value="ECO:0007669"/>
    <property type="project" value="UniProtKB-ARBA"/>
</dbReference>
<dbReference type="InterPro" id="IPR036264">
    <property type="entry name" value="Bact_exopeptidase_dim_dom"/>
</dbReference>
<dbReference type="PIRSF" id="PIRSF005962">
    <property type="entry name" value="Pept_M20D_amidohydro"/>
    <property type="match status" value="1"/>
</dbReference>
<dbReference type="GO" id="GO:0046872">
    <property type="term" value="F:metal ion binding"/>
    <property type="evidence" value="ECO:0007669"/>
    <property type="project" value="UniProtKB-KW"/>
</dbReference>
<keyword evidence="2" id="KW-0464">Manganese</keyword>
<dbReference type="Pfam" id="PF01546">
    <property type="entry name" value="Peptidase_M20"/>
    <property type="match status" value="1"/>
</dbReference>
<dbReference type="Gene3D" id="3.40.630.10">
    <property type="entry name" value="Zn peptidases"/>
    <property type="match status" value="1"/>
</dbReference>
<keyword evidence="1 4" id="KW-0378">Hydrolase</keyword>
<dbReference type="SUPFAM" id="SSF53187">
    <property type="entry name" value="Zn-dependent exopeptidases"/>
    <property type="match status" value="1"/>
</dbReference>
<feature type="binding site" evidence="2">
    <location>
        <position position="99"/>
    </location>
    <ligand>
        <name>Mn(2+)</name>
        <dbReference type="ChEBI" id="CHEBI:29035"/>
        <label>2</label>
    </ligand>
</feature>